<feature type="domain" description="POTRA" evidence="10">
    <location>
        <begin position="361"/>
        <end position="434"/>
    </location>
</feature>
<feature type="signal peptide" evidence="8">
    <location>
        <begin position="1"/>
        <end position="37"/>
    </location>
</feature>
<dbReference type="Pfam" id="PF01103">
    <property type="entry name" value="Omp85"/>
    <property type="match status" value="1"/>
</dbReference>
<evidence type="ECO:0000256" key="4">
    <source>
        <dbReference type="ARBA" id="ARBA00022729"/>
    </source>
</evidence>
<keyword evidence="12" id="KW-1185">Reference proteome</keyword>
<dbReference type="GO" id="GO:0009279">
    <property type="term" value="C:cell outer membrane"/>
    <property type="evidence" value="ECO:0007669"/>
    <property type="project" value="UniProtKB-SubCell"/>
</dbReference>
<reference evidence="11 12" key="1">
    <citation type="submission" date="2017-09" db="EMBL/GenBank/DDBJ databases">
        <title>A multilocus sequence analysis scheme for characterization of bacteria in the genus Thioclava.</title>
        <authorList>
            <person name="Liu Y."/>
            <person name="Shao Z."/>
        </authorList>
    </citation>
    <scope>NUCLEOTIDE SEQUENCE [LARGE SCALE GENOMIC DNA]</scope>
    <source>
        <strain evidence="11 12">CAU 1312</strain>
    </source>
</reference>
<comment type="subcellular location">
    <subcellularLocation>
        <location evidence="8">Cell outer membrane</location>
    </subcellularLocation>
    <subcellularLocation>
        <location evidence="1">Membrane</location>
    </subcellularLocation>
</comment>
<organism evidence="11 12">
    <name type="scientific">Pseudothioclava arenosa</name>
    <dbReference type="NCBI Taxonomy" id="1795308"/>
    <lineage>
        <taxon>Bacteria</taxon>
        <taxon>Pseudomonadati</taxon>
        <taxon>Pseudomonadota</taxon>
        <taxon>Alphaproteobacteria</taxon>
        <taxon>Rhodobacterales</taxon>
        <taxon>Paracoccaceae</taxon>
        <taxon>Pseudothioclava</taxon>
    </lineage>
</organism>
<dbReference type="Proteomes" id="UP000243507">
    <property type="component" value="Unassembled WGS sequence"/>
</dbReference>
<proteinExistence type="inferred from homology"/>
<evidence type="ECO:0000313" key="11">
    <source>
        <dbReference type="EMBL" id="PCD75799.1"/>
    </source>
</evidence>
<keyword evidence="7 8" id="KW-0998">Cell outer membrane</keyword>
<evidence type="ECO:0000256" key="2">
    <source>
        <dbReference type="ARBA" id="ARBA00022452"/>
    </source>
</evidence>
<dbReference type="NCBIfam" id="TIGR03303">
    <property type="entry name" value="OM_YaeT"/>
    <property type="match status" value="1"/>
</dbReference>
<dbReference type="InterPro" id="IPR039910">
    <property type="entry name" value="D15-like"/>
</dbReference>
<evidence type="ECO:0000256" key="8">
    <source>
        <dbReference type="HAMAP-Rule" id="MF_01430"/>
    </source>
</evidence>
<comment type="subunit">
    <text evidence="8">Part of the Bam complex.</text>
</comment>
<sequence precursor="true">MTDWGLRAKRSGKARALATSALVFLAVAMTSPDMAMAQNYQFSQLKIEGNERIEPATIIKYAGIGRNEALSAGGLNDAYQRLQASGLFESVELVPQGSTLVIRVQEYPTVSIVNFEGNKKLKDDFLAGIVQTQSRRVYSPATVEADAARIVEAYAQGGRMAARVDPKIIRRDGNRVDVAFEIKEGKVTEVERVSFTGNRAYSDRRLRRELSTKQAGLLRAFIQSDTYIAERVELDRQMLTEFYRSRGYVDAQVTGVSSELANARDGVFMTFNIREGQQFRFGNITTISTVPELDAAEFDKLAKIRTGATYSPVAVDYAVTRMEELALRKGADFIRVEPRVTRNDRDQTLDIEFAITKGPRVFVERIDIEGNNTTLDKVIRRQFRAVEGDPFNPREIRASAERIRALGLFSSADVNTRPGSASDQVVVDVNVAEQPTGSLAFGASYGVESGIGFNINYQESNFLGRGQYISLSFGSGTDTKNYGFTFVEPSFLDRNLRAGLKTWYRTSEYSNADYNTKAAGITPSLEFPISDNGRLGLRYTLERDTLTDVDDDSSQLLKDEAMIEDGSLWKSSIGYSYTYDTRTTGLDPRFGWYFEFGQDFYGIGGDYQGIKTTALLRAQRKIMQEEVTLRFDLEGGAIHSFGDYDTRILERFRSSGIMRGFESNGFGPRDMDVANEDALGGLYYAVARAEAEFPLGLPSEYNLAGAVFADVGSLWGLENTDGGRIDDGLNLRAVVGASVLWNSPIGPLRLDFTKALKKEDYDREQNFDLTVSTRF</sequence>
<accession>A0A2A4CNU5</accession>
<comment type="similarity">
    <text evidence="8">Belongs to the BamA family.</text>
</comment>
<evidence type="ECO:0000256" key="7">
    <source>
        <dbReference type="ARBA" id="ARBA00023237"/>
    </source>
</evidence>
<evidence type="ECO:0000256" key="6">
    <source>
        <dbReference type="ARBA" id="ARBA00023136"/>
    </source>
</evidence>
<dbReference type="Gene3D" id="2.40.160.50">
    <property type="entry name" value="membrane protein fhac: a member of the omp85/tpsb transporter family"/>
    <property type="match status" value="1"/>
</dbReference>
<dbReference type="AlphaFoldDB" id="A0A2A4CNU5"/>
<evidence type="ECO:0000256" key="5">
    <source>
        <dbReference type="ARBA" id="ARBA00022737"/>
    </source>
</evidence>
<evidence type="ECO:0000256" key="1">
    <source>
        <dbReference type="ARBA" id="ARBA00004370"/>
    </source>
</evidence>
<dbReference type="InterPro" id="IPR023707">
    <property type="entry name" value="OM_assembly_BamA"/>
</dbReference>
<dbReference type="InterPro" id="IPR010827">
    <property type="entry name" value="BamA/TamA_POTRA"/>
</dbReference>
<dbReference type="Gene3D" id="3.10.20.310">
    <property type="entry name" value="membrane protein fhac"/>
    <property type="match status" value="5"/>
</dbReference>
<comment type="caution">
    <text evidence="11">The sequence shown here is derived from an EMBL/GenBank/DDBJ whole genome shotgun (WGS) entry which is preliminary data.</text>
</comment>
<dbReference type="EMBL" id="NTJD01000009">
    <property type="protein sequence ID" value="PCD75799.1"/>
    <property type="molecule type" value="Genomic_DNA"/>
</dbReference>
<name>A0A2A4CNU5_9RHOB</name>
<dbReference type="PANTHER" id="PTHR12815:SF23">
    <property type="entry name" value="OUTER MEMBRANE PROTEIN ASSEMBLY FACTOR BAMA"/>
    <property type="match status" value="1"/>
</dbReference>
<dbReference type="OrthoDB" id="9803054at2"/>
<keyword evidence="2 8" id="KW-1134">Transmembrane beta strand</keyword>
<dbReference type="HAMAP" id="MF_01430">
    <property type="entry name" value="OM_assembly_BamA"/>
    <property type="match status" value="1"/>
</dbReference>
<feature type="domain" description="POTRA" evidence="10">
    <location>
        <begin position="40"/>
        <end position="107"/>
    </location>
</feature>
<evidence type="ECO:0000256" key="9">
    <source>
        <dbReference type="NCBIfam" id="TIGR03303"/>
    </source>
</evidence>
<dbReference type="GO" id="GO:0051205">
    <property type="term" value="P:protein insertion into membrane"/>
    <property type="evidence" value="ECO:0007669"/>
    <property type="project" value="UniProtKB-UniRule"/>
</dbReference>
<dbReference type="PIRSF" id="PIRSF006076">
    <property type="entry name" value="OM_assembly_OMP85"/>
    <property type="match status" value="1"/>
</dbReference>
<comment type="function">
    <text evidence="8">Part of the outer membrane protein assembly complex, which is involved in assembly and insertion of beta-barrel proteins into the outer membrane.</text>
</comment>
<feature type="chain" id="PRO_5013414355" description="Outer membrane protein assembly factor BamA" evidence="8">
    <location>
        <begin position="38"/>
        <end position="775"/>
    </location>
</feature>
<dbReference type="PROSITE" id="PS51779">
    <property type="entry name" value="POTRA"/>
    <property type="match status" value="3"/>
</dbReference>
<evidence type="ECO:0000256" key="3">
    <source>
        <dbReference type="ARBA" id="ARBA00022692"/>
    </source>
</evidence>
<dbReference type="PANTHER" id="PTHR12815">
    <property type="entry name" value="SORTING AND ASSEMBLY MACHINERY SAMM50 PROTEIN FAMILY MEMBER"/>
    <property type="match status" value="1"/>
</dbReference>
<dbReference type="InterPro" id="IPR034746">
    <property type="entry name" value="POTRA"/>
</dbReference>
<keyword evidence="6 8" id="KW-0472">Membrane</keyword>
<protein>
    <recommendedName>
        <fullName evidence="8 9">Outer membrane protein assembly factor BamA</fullName>
    </recommendedName>
</protein>
<dbReference type="GO" id="GO:0043165">
    <property type="term" value="P:Gram-negative-bacterium-type cell outer membrane assembly"/>
    <property type="evidence" value="ECO:0007669"/>
    <property type="project" value="UniProtKB-UniRule"/>
</dbReference>
<dbReference type="InterPro" id="IPR000184">
    <property type="entry name" value="Bac_surfAg_D15"/>
</dbReference>
<feature type="domain" description="POTRA" evidence="10">
    <location>
        <begin position="108"/>
        <end position="185"/>
    </location>
</feature>
<keyword evidence="3 8" id="KW-0812">Transmembrane</keyword>
<keyword evidence="5 8" id="KW-0677">Repeat</keyword>
<evidence type="ECO:0000259" key="10">
    <source>
        <dbReference type="PROSITE" id="PS51779"/>
    </source>
</evidence>
<keyword evidence="4 8" id="KW-0732">Signal</keyword>
<evidence type="ECO:0000313" key="12">
    <source>
        <dbReference type="Proteomes" id="UP000243507"/>
    </source>
</evidence>
<dbReference type="Pfam" id="PF07244">
    <property type="entry name" value="POTRA"/>
    <property type="match status" value="4"/>
</dbReference>
<gene>
    <name evidence="8 11" type="primary">bamA</name>
    <name evidence="11" type="ORF">CLN94_11605</name>
</gene>